<sequence>MYLDAPDRGCGGSMIDSKHVLTAAHCVANISGQFYTSPIRIVGGIDRLGSKSPTRVFADVSTVYVPTEYFNQKDNGIMVGDIAVLKLKQHLRISPDAYLELPDNKTYNGVKASISGFGWNNVKMRIRKSGMFEVGKTTGHLRFAEARVQSRKNCQQWHYWQIKNSHICAKIVPNSLVSPKGVCAGDSGGPLVYKKRIILGVLSSSAIGCTEFFIPAVYTRVSHYIDFIQNIRKNIEDPRIVSKSLPTLKENVECCFNNE</sequence>
<keyword evidence="2" id="KW-1185">Reference proteome</keyword>
<comment type="caution">
    <text evidence="1">The sequence shown here is derived from an EMBL/GenBank/DDBJ whole genome shotgun (WGS) entry which is preliminary data.</text>
</comment>
<gene>
    <name evidence="1" type="ORF">QAD02_019773</name>
</gene>
<protein>
    <submittedName>
        <fullName evidence="1">Uncharacterized protein</fullName>
    </submittedName>
</protein>
<organism evidence="1 2">
    <name type="scientific">Eretmocerus hayati</name>
    <dbReference type="NCBI Taxonomy" id="131215"/>
    <lineage>
        <taxon>Eukaryota</taxon>
        <taxon>Metazoa</taxon>
        <taxon>Ecdysozoa</taxon>
        <taxon>Arthropoda</taxon>
        <taxon>Hexapoda</taxon>
        <taxon>Insecta</taxon>
        <taxon>Pterygota</taxon>
        <taxon>Neoptera</taxon>
        <taxon>Endopterygota</taxon>
        <taxon>Hymenoptera</taxon>
        <taxon>Apocrita</taxon>
        <taxon>Proctotrupomorpha</taxon>
        <taxon>Chalcidoidea</taxon>
        <taxon>Aphelinidae</taxon>
        <taxon>Aphelininae</taxon>
        <taxon>Eretmocerus</taxon>
    </lineage>
</organism>
<dbReference type="EMBL" id="CM056741">
    <property type="protein sequence ID" value="KAJ8683981.1"/>
    <property type="molecule type" value="Genomic_DNA"/>
</dbReference>
<name>A0ACC2PMD0_9HYME</name>
<accession>A0ACC2PMD0</accession>
<dbReference type="Proteomes" id="UP001239111">
    <property type="component" value="Chromosome 1"/>
</dbReference>
<evidence type="ECO:0000313" key="2">
    <source>
        <dbReference type="Proteomes" id="UP001239111"/>
    </source>
</evidence>
<evidence type="ECO:0000313" key="1">
    <source>
        <dbReference type="EMBL" id="KAJ8683981.1"/>
    </source>
</evidence>
<reference evidence="1" key="1">
    <citation type="submission" date="2023-04" db="EMBL/GenBank/DDBJ databases">
        <title>A chromosome-level genome assembly of the parasitoid wasp Eretmocerus hayati.</title>
        <authorList>
            <person name="Zhong Y."/>
            <person name="Liu S."/>
            <person name="Liu Y."/>
        </authorList>
    </citation>
    <scope>NUCLEOTIDE SEQUENCE</scope>
    <source>
        <strain evidence="1">ZJU_SS_LIU_2023</strain>
    </source>
</reference>
<proteinExistence type="predicted"/>